<evidence type="ECO:0000256" key="3">
    <source>
        <dbReference type="PROSITE-ProRule" id="PRU10038"/>
    </source>
</evidence>
<feature type="active site" evidence="3">
    <location>
        <position position="154"/>
    </location>
</feature>
<dbReference type="InterPro" id="IPR050300">
    <property type="entry name" value="GDXG_lipolytic_enzyme"/>
</dbReference>
<gene>
    <name evidence="5" type="ORF">GCM10010994_04190</name>
</gene>
<evidence type="ECO:0000313" key="5">
    <source>
        <dbReference type="EMBL" id="GGC48182.1"/>
    </source>
</evidence>
<reference evidence="5" key="1">
    <citation type="journal article" date="2014" name="Int. J. Syst. Evol. Microbiol.">
        <title>Complete genome sequence of Corynebacterium casei LMG S-19264T (=DSM 44701T), isolated from a smear-ripened cheese.</title>
        <authorList>
            <consortium name="US DOE Joint Genome Institute (JGI-PGF)"/>
            <person name="Walter F."/>
            <person name="Albersmeier A."/>
            <person name="Kalinowski J."/>
            <person name="Ruckert C."/>
        </authorList>
    </citation>
    <scope>NUCLEOTIDE SEQUENCE</scope>
    <source>
        <strain evidence="5">CGMCC 1.12919</strain>
    </source>
</reference>
<dbReference type="Proteomes" id="UP000637002">
    <property type="component" value="Unassembled WGS sequence"/>
</dbReference>
<dbReference type="GO" id="GO:0016787">
    <property type="term" value="F:hydrolase activity"/>
    <property type="evidence" value="ECO:0007669"/>
    <property type="project" value="UniProtKB-KW"/>
</dbReference>
<keyword evidence="6" id="KW-1185">Reference proteome</keyword>
<evidence type="ECO:0000256" key="1">
    <source>
        <dbReference type="ARBA" id="ARBA00010515"/>
    </source>
</evidence>
<feature type="domain" description="Alpha/beta hydrolase fold-3" evidence="4">
    <location>
        <begin position="76"/>
        <end position="283"/>
    </location>
</feature>
<dbReference type="AlphaFoldDB" id="A0A916X706"/>
<dbReference type="PROSITE" id="PS01174">
    <property type="entry name" value="LIPASE_GDXG_SER"/>
    <property type="match status" value="1"/>
</dbReference>
<dbReference type="RefSeq" id="WP_210324424.1">
    <property type="nucleotide sequence ID" value="NZ_BMGG01000001.1"/>
</dbReference>
<comment type="caution">
    <text evidence="5">The sequence shown here is derived from an EMBL/GenBank/DDBJ whole genome shotgun (WGS) entry which is preliminary data.</text>
</comment>
<dbReference type="FunFam" id="3.40.50.1820:FF:000089">
    <property type="entry name" value="Alpha/beta hydrolase"/>
    <property type="match status" value="1"/>
</dbReference>
<dbReference type="PANTHER" id="PTHR48081">
    <property type="entry name" value="AB HYDROLASE SUPERFAMILY PROTEIN C4A8.06C"/>
    <property type="match status" value="1"/>
</dbReference>
<keyword evidence="2" id="KW-0378">Hydrolase</keyword>
<dbReference type="InterPro" id="IPR033140">
    <property type="entry name" value="Lipase_GDXG_put_SER_AS"/>
</dbReference>
<sequence>MPVDPQIQALLDKGTGVPATHTLPVPEARRQYEARIALMATPAAVAEVSERHLAGPGGPLLARIYRPHGTGPFPLVMFFHGSGFVLCSLDTHDGMCRNLCAGAGCVVVSVDYRLAPEHKFPAPLDDCVTATRWAAEHAGELMADAGTIVVAGDSAGGNLAAATALRLRDEGGPRLRGQLLMYPVTDYHTPGTRSYRDNAEGYGLTRETMEWFWDHYLADPADAANPYAAPLRAACFEALPPALVLTAEYDPLRDEGEDFAARLQAAGVSVQLTRWDGMNHGFLFWVGKVDKADGAMAECTAWLRALFAEPAGPADGRQGQARP</sequence>
<proteinExistence type="inferred from homology"/>
<dbReference type="InterPro" id="IPR029058">
    <property type="entry name" value="AB_hydrolase_fold"/>
</dbReference>
<organism evidence="5 6">
    <name type="scientific">Chelatococcus reniformis</name>
    <dbReference type="NCBI Taxonomy" id="1494448"/>
    <lineage>
        <taxon>Bacteria</taxon>
        <taxon>Pseudomonadati</taxon>
        <taxon>Pseudomonadota</taxon>
        <taxon>Alphaproteobacteria</taxon>
        <taxon>Hyphomicrobiales</taxon>
        <taxon>Chelatococcaceae</taxon>
        <taxon>Chelatococcus</taxon>
    </lineage>
</organism>
<dbReference type="InterPro" id="IPR013094">
    <property type="entry name" value="AB_hydrolase_3"/>
</dbReference>
<dbReference type="PANTHER" id="PTHR48081:SF8">
    <property type="entry name" value="ALPHA_BETA HYDROLASE FOLD-3 DOMAIN-CONTAINING PROTEIN-RELATED"/>
    <property type="match status" value="1"/>
</dbReference>
<evidence type="ECO:0000313" key="6">
    <source>
        <dbReference type="Proteomes" id="UP000637002"/>
    </source>
</evidence>
<dbReference type="EMBL" id="BMGG01000001">
    <property type="protein sequence ID" value="GGC48182.1"/>
    <property type="molecule type" value="Genomic_DNA"/>
</dbReference>
<evidence type="ECO:0000256" key="2">
    <source>
        <dbReference type="ARBA" id="ARBA00022801"/>
    </source>
</evidence>
<dbReference type="Pfam" id="PF07859">
    <property type="entry name" value="Abhydrolase_3"/>
    <property type="match status" value="1"/>
</dbReference>
<dbReference type="SUPFAM" id="SSF53474">
    <property type="entry name" value="alpha/beta-Hydrolases"/>
    <property type="match status" value="1"/>
</dbReference>
<accession>A0A916X706</accession>
<comment type="similarity">
    <text evidence="1">Belongs to the 'GDXG' lipolytic enzyme family.</text>
</comment>
<reference evidence="5" key="2">
    <citation type="submission" date="2020-09" db="EMBL/GenBank/DDBJ databases">
        <authorList>
            <person name="Sun Q."/>
            <person name="Zhou Y."/>
        </authorList>
    </citation>
    <scope>NUCLEOTIDE SEQUENCE</scope>
    <source>
        <strain evidence="5">CGMCC 1.12919</strain>
    </source>
</reference>
<dbReference type="Gene3D" id="3.40.50.1820">
    <property type="entry name" value="alpha/beta hydrolase"/>
    <property type="match status" value="1"/>
</dbReference>
<name>A0A916X706_9HYPH</name>
<protein>
    <submittedName>
        <fullName evidence="5">Lipase/esterase</fullName>
    </submittedName>
</protein>
<evidence type="ECO:0000259" key="4">
    <source>
        <dbReference type="Pfam" id="PF07859"/>
    </source>
</evidence>